<dbReference type="GO" id="GO:0003723">
    <property type="term" value="F:RNA binding"/>
    <property type="evidence" value="ECO:0007669"/>
    <property type="project" value="UniProtKB-UniRule"/>
</dbReference>
<evidence type="ECO:0000313" key="5">
    <source>
        <dbReference type="EMBL" id="EHK98504.1"/>
    </source>
</evidence>
<feature type="compositionally biased region" description="Basic and acidic residues" evidence="3">
    <location>
        <begin position="298"/>
        <end position="307"/>
    </location>
</feature>
<comment type="caution">
    <text evidence="5">The sequence shown here is derived from an EMBL/GenBank/DDBJ whole genome shotgun (WGS) entry which is preliminary data.</text>
</comment>
<feature type="domain" description="RRM" evidence="4">
    <location>
        <begin position="312"/>
        <end position="409"/>
    </location>
</feature>
<dbReference type="SUPFAM" id="SSF48452">
    <property type="entry name" value="TPR-like"/>
    <property type="match status" value="1"/>
</dbReference>
<evidence type="ECO:0000259" key="4">
    <source>
        <dbReference type="PROSITE" id="PS50102"/>
    </source>
</evidence>
<dbReference type="InterPro" id="IPR012677">
    <property type="entry name" value="Nucleotide-bd_a/b_plait_sf"/>
</dbReference>
<dbReference type="FunCoup" id="H0ESI4">
    <property type="interactions" value="71"/>
</dbReference>
<keyword evidence="1 2" id="KW-0694">RNA-binding</keyword>
<dbReference type="CDD" id="cd00590">
    <property type="entry name" value="RRM_SF"/>
    <property type="match status" value="1"/>
</dbReference>
<dbReference type="FunFam" id="3.30.70.330:FF:000588">
    <property type="entry name" value="Pre-mRNA splicing factor (Prp24), putative"/>
    <property type="match status" value="1"/>
</dbReference>
<dbReference type="Pfam" id="PF16842">
    <property type="entry name" value="RRM_occluded"/>
    <property type="match status" value="1"/>
</dbReference>
<evidence type="ECO:0000256" key="2">
    <source>
        <dbReference type="PROSITE-ProRule" id="PRU00176"/>
    </source>
</evidence>
<feature type="domain" description="RRM" evidence="4">
    <location>
        <begin position="551"/>
        <end position="624"/>
    </location>
</feature>
<accession>H0ESI4</accession>
<dbReference type="AlphaFoldDB" id="H0ESI4"/>
<evidence type="ECO:0000313" key="6">
    <source>
        <dbReference type="Proteomes" id="UP000005446"/>
    </source>
</evidence>
<feature type="compositionally biased region" description="Polar residues" evidence="3">
    <location>
        <begin position="504"/>
        <end position="514"/>
    </location>
</feature>
<dbReference type="InParanoid" id="H0ESI4"/>
<feature type="region of interest" description="Disordered" evidence="3">
    <location>
        <begin position="243"/>
        <end position="307"/>
    </location>
</feature>
<dbReference type="InterPro" id="IPR035979">
    <property type="entry name" value="RBD_domain_sf"/>
</dbReference>
<protein>
    <submittedName>
        <fullName evidence="5">Putative Uncharacterized RNA-binding protein</fullName>
    </submittedName>
</protein>
<proteinExistence type="predicted"/>
<dbReference type="Proteomes" id="UP000005446">
    <property type="component" value="Unassembled WGS sequence"/>
</dbReference>
<dbReference type="Gene3D" id="1.25.40.10">
    <property type="entry name" value="Tetratricopeptide repeat domain"/>
    <property type="match status" value="1"/>
</dbReference>
<evidence type="ECO:0000256" key="3">
    <source>
        <dbReference type="SAM" id="MobiDB-lite"/>
    </source>
</evidence>
<reference evidence="5 6" key="1">
    <citation type="journal article" date="2012" name="Eukaryot. Cell">
        <title>Genome sequence of the fungus Glarea lozoyensis: the first genome sequence of a species from the Helotiaceae family.</title>
        <authorList>
            <person name="Youssar L."/>
            <person name="Gruening B.A."/>
            <person name="Erxleben A."/>
            <person name="Guenther S."/>
            <person name="Huettel W."/>
        </authorList>
    </citation>
    <scope>NUCLEOTIDE SEQUENCE [LARGE SCALE GENOMIC DNA]</scope>
    <source>
        <strain evidence="6">ATCC 74030 / MF5533</strain>
    </source>
</reference>
<evidence type="ECO:0000256" key="1">
    <source>
        <dbReference type="ARBA" id="ARBA00022884"/>
    </source>
</evidence>
<dbReference type="EMBL" id="AGUE01000147">
    <property type="protein sequence ID" value="EHK98504.1"/>
    <property type="molecule type" value="Genomic_DNA"/>
</dbReference>
<feature type="compositionally biased region" description="Polar residues" evidence="3">
    <location>
        <begin position="257"/>
        <end position="268"/>
    </location>
</feature>
<dbReference type="InterPro" id="IPR000504">
    <property type="entry name" value="RRM_dom"/>
</dbReference>
<dbReference type="Gene3D" id="3.30.70.330">
    <property type="match status" value="3"/>
</dbReference>
<dbReference type="SUPFAM" id="SSF54928">
    <property type="entry name" value="RNA-binding domain, RBD"/>
    <property type="match status" value="2"/>
</dbReference>
<keyword evidence="6" id="KW-1185">Reference proteome</keyword>
<gene>
    <name evidence="5" type="ORF">M7I_5673</name>
</gene>
<sequence>MLCVALFERALCSTTMGVDPEMWEDYITFLSTTELNITHNFSLAEMEQIKTDATAKDNLTRDNMEAMVEFYVTWATFLKRKALSVDATDEDLNAADKGLPAALKTIDSQGQRKYGRSEWNGDPLYRIERVFIEYKTQKGSIQDARIMWQNLVKRRGDSYEFWQHYYFWEMAVRESPSHSSRATEVLEKAVYRQGLDWPEKILEMYLRHCQNYEQVEVLLKAMNLVYKVSKSVTKRRAKEAAQASAMYAHQPQAEVMNESSTPDAPSSASKRKRETDLDDVDENASKRTKNEFTAAESEVSKEQNLKRDRENTTVMVTNLPVEATQTKVRQYFKEYGHINSLAIKPEPDKGSATAVIEFRSPLDVQSALLRDMKFVYVTFRTREAAAAATRLDGEQVAGQYKLVAKYSDPGAKKEREGAMAEEREVHVTGIDFSLNERDLKEIFGKYGTVDKVRLLKKPNGESKGAGFISFEKKGDATAALVLDKTKVKSRVLTVEVSLGKNYKPTATNKGQSMSPAPDADGDSVMSVSPRHDGLANTHAQHAPAPADNSNRTITLMNIPDTVNDARVRAVVEPYGALVKVVLRPDHQGAIIEYVEVASAGKAALALEGHEIVPGKKLRTGGLKDLFAERASQYNASNRGEGERRPKIVEIHNIIYVPRQSMPDTIH</sequence>
<dbReference type="HOGENOM" id="CLU_412217_0_0_1"/>
<dbReference type="InterPro" id="IPR031766">
    <property type="entry name" value="RRM_occluded"/>
</dbReference>
<feature type="domain" description="RRM" evidence="4">
    <location>
        <begin position="423"/>
        <end position="499"/>
    </location>
</feature>
<dbReference type="SMART" id="SM00360">
    <property type="entry name" value="RRM"/>
    <property type="match status" value="3"/>
</dbReference>
<dbReference type="InterPro" id="IPR011990">
    <property type="entry name" value="TPR-like_helical_dom_sf"/>
</dbReference>
<organism evidence="5 6">
    <name type="scientific">Glarea lozoyensis (strain ATCC 74030 / MF5533)</name>
    <dbReference type="NCBI Taxonomy" id="1104152"/>
    <lineage>
        <taxon>Eukaryota</taxon>
        <taxon>Fungi</taxon>
        <taxon>Dikarya</taxon>
        <taxon>Ascomycota</taxon>
        <taxon>Pezizomycotina</taxon>
        <taxon>Leotiomycetes</taxon>
        <taxon>Helotiales</taxon>
        <taxon>Helotiaceae</taxon>
        <taxon>Glarea</taxon>
    </lineage>
</organism>
<dbReference type="Pfam" id="PF00076">
    <property type="entry name" value="RRM_1"/>
    <property type="match status" value="2"/>
</dbReference>
<name>H0ESI4_GLAL7</name>
<dbReference type="OrthoDB" id="360390at2759"/>
<dbReference type="PROSITE" id="PS50102">
    <property type="entry name" value="RRM"/>
    <property type="match status" value="3"/>
</dbReference>
<dbReference type="PANTHER" id="PTHR10352">
    <property type="entry name" value="EUKARYOTIC TRANSLATION INITIATION FACTOR 3 SUBUNIT G"/>
    <property type="match status" value="1"/>
</dbReference>
<dbReference type="CDD" id="cd12299">
    <property type="entry name" value="RRM4_Prp24"/>
    <property type="match status" value="1"/>
</dbReference>
<feature type="region of interest" description="Disordered" evidence="3">
    <location>
        <begin position="502"/>
        <end position="526"/>
    </location>
</feature>